<gene>
    <name evidence="15" type="ORF">J2Z66_008657</name>
</gene>
<evidence type="ECO:0000256" key="12">
    <source>
        <dbReference type="ARBA" id="ARBA00023136"/>
    </source>
</evidence>
<dbReference type="Gene3D" id="3.30.565.10">
    <property type="entry name" value="Histidine kinase-like ATPase, C-terminal domain"/>
    <property type="match status" value="1"/>
</dbReference>
<accession>A0ABS4JAV8</accession>
<evidence type="ECO:0000256" key="4">
    <source>
        <dbReference type="ARBA" id="ARBA00022553"/>
    </source>
</evidence>
<feature type="transmembrane region" description="Helical" evidence="13">
    <location>
        <begin position="7"/>
        <end position="26"/>
    </location>
</feature>
<dbReference type="EC" id="2.7.13.3" evidence="3"/>
<dbReference type="PRINTS" id="PR00344">
    <property type="entry name" value="BCTRLSENSOR"/>
</dbReference>
<name>A0ABS4JAV8_9BACL</name>
<dbReference type="InterPro" id="IPR005467">
    <property type="entry name" value="His_kinase_dom"/>
</dbReference>
<dbReference type="InterPro" id="IPR050398">
    <property type="entry name" value="HssS/ArlS-like"/>
</dbReference>
<dbReference type="InterPro" id="IPR004358">
    <property type="entry name" value="Sig_transdc_His_kin-like_C"/>
</dbReference>
<protein>
    <recommendedName>
        <fullName evidence="3">histidine kinase</fullName>
        <ecNumber evidence="3">2.7.13.3</ecNumber>
    </recommendedName>
</protein>
<dbReference type="GO" id="GO:0016301">
    <property type="term" value="F:kinase activity"/>
    <property type="evidence" value="ECO:0007669"/>
    <property type="project" value="UniProtKB-KW"/>
</dbReference>
<dbReference type="SMART" id="SM00387">
    <property type="entry name" value="HATPase_c"/>
    <property type="match status" value="1"/>
</dbReference>
<evidence type="ECO:0000256" key="1">
    <source>
        <dbReference type="ARBA" id="ARBA00000085"/>
    </source>
</evidence>
<keyword evidence="4" id="KW-0597">Phosphoprotein</keyword>
<evidence type="ECO:0000256" key="8">
    <source>
        <dbReference type="ARBA" id="ARBA00022777"/>
    </source>
</evidence>
<evidence type="ECO:0000256" key="13">
    <source>
        <dbReference type="SAM" id="Phobius"/>
    </source>
</evidence>
<comment type="subcellular location">
    <subcellularLocation>
        <location evidence="2">Membrane</location>
        <topology evidence="2">Multi-pass membrane protein</topology>
    </subcellularLocation>
</comment>
<dbReference type="SUPFAM" id="SSF55874">
    <property type="entry name" value="ATPase domain of HSP90 chaperone/DNA topoisomerase II/histidine kinase"/>
    <property type="match status" value="1"/>
</dbReference>
<keyword evidence="10 13" id="KW-1133">Transmembrane helix</keyword>
<dbReference type="RefSeq" id="WP_209979892.1">
    <property type="nucleotide sequence ID" value="NZ_JAGGLB010000063.1"/>
</dbReference>
<dbReference type="PANTHER" id="PTHR45528">
    <property type="entry name" value="SENSOR HISTIDINE KINASE CPXA"/>
    <property type="match status" value="1"/>
</dbReference>
<dbReference type="Proteomes" id="UP001519287">
    <property type="component" value="Unassembled WGS sequence"/>
</dbReference>
<feature type="domain" description="Histidine kinase" evidence="14">
    <location>
        <begin position="123"/>
        <end position="345"/>
    </location>
</feature>
<dbReference type="Pfam" id="PF02518">
    <property type="entry name" value="HATPase_c"/>
    <property type="match status" value="1"/>
</dbReference>
<keyword evidence="16" id="KW-1185">Reference proteome</keyword>
<dbReference type="InterPro" id="IPR003594">
    <property type="entry name" value="HATPase_dom"/>
</dbReference>
<dbReference type="CDD" id="cd00082">
    <property type="entry name" value="HisKA"/>
    <property type="match status" value="1"/>
</dbReference>
<evidence type="ECO:0000256" key="11">
    <source>
        <dbReference type="ARBA" id="ARBA00023012"/>
    </source>
</evidence>
<dbReference type="SUPFAM" id="SSF47384">
    <property type="entry name" value="Homodimeric domain of signal transducing histidine kinase"/>
    <property type="match status" value="1"/>
</dbReference>
<dbReference type="InterPro" id="IPR036097">
    <property type="entry name" value="HisK_dim/P_sf"/>
</dbReference>
<dbReference type="InterPro" id="IPR003661">
    <property type="entry name" value="HisK_dim/P_dom"/>
</dbReference>
<dbReference type="EMBL" id="JAGGLB010000063">
    <property type="protein sequence ID" value="MBP1996979.1"/>
    <property type="molecule type" value="Genomic_DNA"/>
</dbReference>
<sequence>MNHKGQLFLLLIQSVCITWLVILEFNDYAFGMFEMPRWALLAALCVTTGLLIFIRFRVRTRLKQMTVELRRAMSGNLKTRLFAKDDNIWNEVIFSINELLEQLENVQIETIQSEAARKSLLSSISHDIRTPLTSIIGYVTALKDQVAISEQEQREYLEIVSRKSDELKVLIDEIFTMAKLDADEMPQVAESLDFTEMAREALIAFLPELNIYGIELKVQIPDEKCLILADRLSVMRIIGNMIKNAMYYGREGKVLGVELAEVSDEYQLLIWDQGPGISKAELDHVFERMYRTDPSRNVSSGGSGGGSGLGLAIAKALVEKNSGRIWAESIPWHRTVFGIAFKKQLRIK</sequence>
<evidence type="ECO:0000256" key="3">
    <source>
        <dbReference type="ARBA" id="ARBA00012438"/>
    </source>
</evidence>
<dbReference type="Gene3D" id="1.10.287.130">
    <property type="match status" value="1"/>
</dbReference>
<evidence type="ECO:0000256" key="9">
    <source>
        <dbReference type="ARBA" id="ARBA00022840"/>
    </source>
</evidence>
<evidence type="ECO:0000256" key="7">
    <source>
        <dbReference type="ARBA" id="ARBA00022741"/>
    </source>
</evidence>
<dbReference type="PROSITE" id="PS50109">
    <property type="entry name" value="HIS_KIN"/>
    <property type="match status" value="1"/>
</dbReference>
<evidence type="ECO:0000259" key="14">
    <source>
        <dbReference type="PROSITE" id="PS50109"/>
    </source>
</evidence>
<comment type="caution">
    <text evidence="15">The sequence shown here is derived from an EMBL/GenBank/DDBJ whole genome shotgun (WGS) entry which is preliminary data.</text>
</comment>
<dbReference type="SMART" id="SM00388">
    <property type="entry name" value="HisKA"/>
    <property type="match status" value="1"/>
</dbReference>
<reference evidence="15 16" key="1">
    <citation type="submission" date="2021-03" db="EMBL/GenBank/DDBJ databases">
        <title>Genomic Encyclopedia of Type Strains, Phase IV (KMG-IV): sequencing the most valuable type-strain genomes for metagenomic binning, comparative biology and taxonomic classification.</title>
        <authorList>
            <person name="Goeker M."/>
        </authorList>
    </citation>
    <scope>NUCLEOTIDE SEQUENCE [LARGE SCALE GENOMIC DNA]</scope>
    <source>
        <strain evidence="15 16">DSM 26048</strain>
    </source>
</reference>
<evidence type="ECO:0000313" key="15">
    <source>
        <dbReference type="EMBL" id="MBP1996979.1"/>
    </source>
</evidence>
<keyword evidence="11" id="KW-0902">Two-component regulatory system</keyword>
<comment type="catalytic activity">
    <reaction evidence="1">
        <text>ATP + protein L-histidine = ADP + protein N-phospho-L-histidine.</text>
        <dbReference type="EC" id="2.7.13.3"/>
    </reaction>
</comment>
<dbReference type="Pfam" id="PF00512">
    <property type="entry name" value="HisKA"/>
    <property type="match status" value="1"/>
</dbReference>
<keyword evidence="8 15" id="KW-0418">Kinase</keyword>
<evidence type="ECO:0000256" key="5">
    <source>
        <dbReference type="ARBA" id="ARBA00022679"/>
    </source>
</evidence>
<evidence type="ECO:0000256" key="6">
    <source>
        <dbReference type="ARBA" id="ARBA00022692"/>
    </source>
</evidence>
<keyword evidence="12 13" id="KW-0472">Membrane</keyword>
<evidence type="ECO:0000256" key="2">
    <source>
        <dbReference type="ARBA" id="ARBA00004141"/>
    </source>
</evidence>
<organism evidence="15 16">
    <name type="scientific">Paenibacillus eucommiae</name>
    <dbReference type="NCBI Taxonomy" id="1355755"/>
    <lineage>
        <taxon>Bacteria</taxon>
        <taxon>Bacillati</taxon>
        <taxon>Bacillota</taxon>
        <taxon>Bacilli</taxon>
        <taxon>Bacillales</taxon>
        <taxon>Paenibacillaceae</taxon>
        <taxon>Paenibacillus</taxon>
    </lineage>
</organism>
<proteinExistence type="predicted"/>
<evidence type="ECO:0000313" key="16">
    <source>
        <dbReference type="Proteomes" id="UP001519287"/>
    </source>
</evidence>
<keyword evidence="5" id="KW-0808">Transferase</keyword>
<dbReference type="PANTHER" id="PTHR45528:SF8">
    <property type="entry name" value="HISTIDINE KINASE"/>
    <property type="match status" value="1"/>
</dbReference>
<keyword evidence="9" id="KW-0067">ATP-binding</keyword>
<keyword evidence="7" id="KW-0547">Nucleotide-binding</keyword>
<evidence type="ECO:0000256" key="10">
    <source>
        <dbReference type="ARBA" id="ARBA00022989"/>
    </source>
</evidence>
<keyword evidence="6 13" id="KW-0812">Transmembrane</keyword>
<feature type="transmembrane region" description="Helical" evidence="13">
    <location>
        <begin position="38"/>
        <end position="56"/>
    </location>
</feature>
<dbReference type="InterPro" id="IPR036890">
    <property type="entry name" value="HATPase_C_sf"/>
</dbReference>